<gene>
    <name evidence="1" type="ORF">FA95DRAFT_1558197</name>
</gene>
<name>A0ACB8RWA7_9AGAM</name>
<protein>
    <submittedName>
        <fullName evidence="1">Uncharacterized protein</fullName>
    </submittedName>
</protein>
<reference evidence="1" key="2">
    <citation type="journal article" date="2022" name="New Phytol.">
        <title>Evolutionary transition to the ectomycorrhizal habit in the genomes of a hyperdiverse lineage of mushroom-forming fungi.</title>
        <authorList>
            <person name="Looney B."/>
            <person name="Miyauchi S."/>
            <person name="Morin E."/>
            <person name="Drula E."/>
            <person name="Courty P.E."/>
            <person name="Kohler A."/>
            <person name="Kuo A."/>
            <person name="LaButti K."/>
            <person name="Pangilinan J."/>
            <person name="Lipzen A."/>
            <person name="Riley R."/>
            <person name="Andreopoulos W."/>
            <person name="He G."/>
            <person name="Johnson J."/>
            <person name="Nolan M."/>
            <person name="Tritt A."/>
            <person name="Barry K.W."/>
            <person name="Grigoriev I.V."/>
            <person name="Nagy L.G."/>
            <person name="Hibbett D."/>
            <person name="Henrissat B."/>
            <person name="Matheny P.B."/>
            <person name="Labbe J."/>
            <person name="Martin F.M."/>
        </authorList>
    </citation>
    <scope>NUCLEOTIDE SEQUENCE</scope>
    <source>
        <strain evidence="1">FP105234-sp</strain>
    </source>
</reference>
<proteinExistence type="predicted"/>
<keyword evidence="2" id="KW-1185">Reference proteome</keyword>
<comment type="caution">
    <text evidence="1">The sequence shown here is derived from an EMBL/GenBank/DDBJ whole genome shotgun (WGS) entry which is preliminary data.</text>
</comment>
<evidence type="ECO:0000313" key="2">
    <source>
        <dbReference type="Proteomes" id="UP000814033"/>
    </source>
</evidence>
<organism evidence="1 2">
    <name type="scientific">Auriscalpium vulgare</name>
    <dbReference type="NCBI Taxonomy" id="40419"/>
    <lineage>
        <taxon>Eukaryota</taxon>
        <taxon>Fungi</taxon>
        <taxon>Dikarya</taxon>
        <taxon>Basidiomycota</taxon>
        <taxon>Agaricomycotina</taxon>
        <taxon>Agaricomycetes</taxon>
        <taxon>Russulales</taxon>
        <taxon>Auriscalpiaceae</taxon>
        <taxon>Auriscalpium</taxon>
    </lineage>
</organism>
<sequence>MSTPAPPAYMEFPTPSPSDVKAPPVVLRWDGEQGPGQEYDPSSRRAPMYRSSMPSHKAPTPPPAVEPESGPSSRRDPMYRSSMPIHKAPTPPPAVPSTPVVAYDPVPLQITTRKQARKFVCASAHSVPSITNIVGTYLSNKTNNEVTRINRGVSGEYSRSRPEVQMYNHVMHKLETLSCDVYNTRGTDQANWAQAFGPFRRQMFNDLYRANDMVRLFAREIAGAPMHLPQLDKWALGIKRTNWTYPRAAIQAPNRGASLELLGLVRTVVLVDDSGSMSEPGHSAWSTNSDWRYAFGSRWQQAADVVVGMVPKIAQYSRLGTDVMFLNREGYFPNLRTEAEARALFDSQPWGGTPTGQRVNDFLDAYMSTLRYDRSLMPLNLIVITDGEANDEELLHWCIEEHVTKIMHRGYQAHQIGAEFVQVGDCERAMRSLERLEEEVSRHHGMYQRDVVGVTPINRVGRMNSDVMLAIAISGIDARLNGYMRRRGVNI</sequence>
<dbReference type="Proteomes" id="UP000814033">
    <property type="component" value="Unassembled WGS sequence"/>
</dbReference>
<evidence type="ECO:0000313" key="1">
    <source>
        <dbReference type="EMBL" id="KAI0048305.1"/>
    </source>
</evidence>
<accession>A0ACB8RWA7</accession>
<dbReference type="EMBL" id="MU275889">
    <property type="protein sequence ID" value="KAI0048305.1"/>
    <property type="molecule type" value="Genomic_DNA"/>
</dbReference>
<reference evidence="1" key="1">
    <citation type="submission" date="2021-02" db="EMBL/GenBank/DDBJ databases">
        <authorList>
            <consortium name="DOE Joint Genome Institute"/>
            <person name="Ahrendt S."/>
            <person name="Looney B.P."/>
            <person name="Miyauchi S."/>
            <person name="Morin E."/>
            <person name="Drula E."/>
            <person name="Courty P.E."/>
            <person name="Chicoki N."/>
            <person name="Fauchery L."/>
            <person name="Kohler A."/>
            <person name="Kuo A."/>
            <person name="Labutti K."/>
            <person name="Pangilinan J."/>
            <person name="Lipzen A."/>
            <person name="Riley R."/>
            <person name="Andreopoulos W."/>
            <person name="He G."/>
            <person name="Johnson J."/>
            <person name="Barry K.W."/>
            <person name="Grigoriev I.V."/>
            <person name="Nagy L."/>
            <person name="Hibbett D."/>
            <person name="Henrissat B."/>
            <person name="Matheny P.B."/>
            <person name="Labbe J."/>
            <person name="Martin F."/>
        </authorList>
    </citation>
    <scope>NUCLEOTIDE SEQUENCE</scope>
    <source>
        <strain evidence="1">FP105234-sp</strain>
    </source>
</reference>